<dbReference type="AlphaFoldDB" id="A0A4Z2FQ12"/>
<reference evidence="2 3" key="1">
    <citation type="submission" date="2019-03" db="EMBL/GenBank/DDBJ databases">
        <title>First draft genome of Liparis tanakae, snailfish: a comprehensive survey of snailfish specific genes.</title>
        <authorList>
            <person name="Kim W."/>
            <person name="Song I."/>
            <person name="Jeong J.-H."/>
            <person name="Kim D."/>
            <person name="Kim S."/>
            <person name="Ryu S."/>
            <person name="Song J.Y."/>
            <person name="Lee S.K."/>
        </authorList>
    </citation>
    <scope>NUCLEOTIDE SEQUENCE [LARGE SCALE GENOMIC DNA]</scope>
    <source>
        <tissue evidence="2">Muscle</tissue>
    </source>
</reference>
<protein>
    <submittedName>
        <fullName evidence="2">Uncharacterized protein</fullName>
    </submittedName>
</protein>
<evidence type="ECO:0000313" key="3">
    <source>
        <dbReference type="Proteomes" id="UP000314294"/>
    </source>
</evidence>
<sequence length="70" mass="7390">MANNTPAPGPMLDRGTQKIPKELWAAVNSPTPPGRRGTDNRAAVREDSIHQPVGSITSIAPPRPLVNPAT</sequence>
<proteinExistence type="predicted"/>
<evidence type="ECO:0000256" key="1">
    <source>
        <dbReference type="SAM" id="MobiDB-lite"/>
    </source>
</evidence>
<keyword evidence="3" id="KW-1185">Reference proteome</keyword>
<feature type="region of interest" description="Disordered" evidence="1">
    <location>
        <begin position="47"/>
        <end position="70"/>
    </location>
</feature>
<feature type="compositionally biased region" description="Pro residues" evidence="1">
    <location>
        <begin position="61"/>
        <end position="70"/>
    </location>
</feature>
<evidence type="ECO:0000313" key="2">
    <source>
        <dbReference type="EMBL" id="TNN43326.1"/>
    </source>
</evidence>
<dbReference type="Proteomes" id="UP000314294">
    <property type="component" value="Unassembled WGS sequence"/>
</dbReference>
<organism evidence="2 3">
    <name type="scientific">Liparis tanakae</name>
    <name type="common">Tanaka's snailfish</name>
    <dbReference type="NCBI Taxonomy" id="230148"/>
    <lineage>
        <taxon>Eukaryota</taxon>
        <taxon>Metazoa</taxon>
        <taxon>Chordata</taxon>
        <taxon>Craniata</taxon>
        <taxon>Vertebrata</taxon>
        <taxon>Euteleostomi</taxon>
        <taxon>Actinopterygii</taxon>
        <taxon>Neopterygii</taxon>
        <taxon>Teleostei</taxon>
        <taxon>Neoteleostei</taxon>
        <taxon>Acanthomorphata</taxon>
        <taxon>Eupercaria</taxon>
        <taxon>Perciformes</taxon>
        <taxon>Cottioidei</taxon>
        <taxon>Cottales</taxon>
        <taxon>Liparidae</taxon>
        <taxon>Liparis</taxon>
    </lineage>
</organism>
<gene>
    <name evidence="2" type="ORF">EYF80_046482</name>
</gene>
<dbReference type="EMBL" id="SRLO01000975">
    <property type="protein sequence ID" value="TNN43326.1"/>
    <property type="molecule type" value="Genomic_DNA"/>
</dbReference>
<name>A0A4Z2FQ12_9TELE</name>
<comment type="caution">
    <text evidence="2">The sequence shown here is derived from an EMBL/GenBank/DDBJ whole genome shotgun (WGS) entry which is preliminary data.</text>
</comment>
<accession>A0A4Z2FQ12</accession>